<organism evidence="5 6">
    <name type="scientific">Paraglaciecola algarum</name>
    <dbReference type="NCBI Taxonomy" id="3050085"/>
    <lineage>
        <taxon>Bacteria</taxon>
        <taxon>Pseudomonadati</taxon>
        <taxon>Pseudomonadota</taxon>
        <taxon>Gammaproteobacteria</taxon>
        <taxon>Alteromonadales</taxon>
        <taxon>Alteromonadaceae</taxon>
        <taxon>Paraglaciecola</taxon>
    </lineage>
</organism>
<dbReference type="EMBL" id="JAKGAS010000012">
    <property type="protein sequence ID" value="MCF2949941.1"/>
    <property type="molecule type" value="Genomic_DNA"/>
</dbReference>
<evidence type="ECO:0000256" key="2">
    <source>
        <dbReference type="ARBA" id="ARBA00023136"/>
    </source>
</evidence>
<feature type="signal peptide" evidence="3">
    <location>
        <begin position="1"/>
        <end position="20"/>
    </location>
</feature>
<feature type="domain" description="Glycine zipper 2TM" evidence="4">
    <location>
        <begin position="94"/>
        <end position="132"/>
    </location>
</feature>
<protein>
    <submittedName>
        <fullName evidence="5">Glycine zipper 2TM domain-containing protein</fullName>
    </submittedName>
</protein>
<comment type="caution">
    <text evidence="5">The sequence shown here is derived from an EMBL/GenBank/DDBJ whole genome shotgun (WGS) entry which is preliminary data.</text>
</comment>
<dbReference type="InterPro" id="IPR051407">
    <property type="entry name" value="Bact_OM_lipoprot/Surf_antigen"/>
</dbReference>
<feature type="chain" id="PRO_5045404774" evidence="3">
    <location>
        <begin position="21"/>
        <end position="193"/>
    </location>
</feature>
<proteinExistence type="predicted"/>
<keyword evidence="3" id="KW-0732">Signal</keyword>
<keyword evidence="6" id="KW-1185">Reference proteome</keyword>
<dbReference type="PANTHER" id="PTHR35603">
    <property type="match status" value="1"/>
</dbReference>
<name>A0ABS9DAS0_9ALTE</name>
<evidence type="ECO:0000259" key="4">
    <source>
        <dbReference type="Pfam" id="PF05433"/>
    </source>
</evidence>
<evidence type="ECO:0000313" key="6">
    <source>
        <dbReference type="Proteomes" id="UP001521137"/>
    </source>
</evidence>
<evidence type="ECO:0000313" key="5">
    <source>
        <dbReference type="EMBL" id="MCF2949941.1"/>
    </source>
</evidence>
<accession>A0ABS9DAS0</accession>
<reference evidence="5 6" key="1">
    <citation type="submission" date="2022-01" db="EMBL/GenBank/DDBJ databases">
        <title>Paraglaciecola sp. G1-23.</title>
        <authorList>
            <person name="Jin M.S."/>
            <person name="Han D.M."/>
            <person name="Kim H.M."/>
            <person name="Jeon C.O."/>
        </authorList>
    </citation>
    <scope>NUCLEOTIDE SEQUENCE [LARGE SCALE GENOMIC DNA]</scope>
    <source>
        <strain evidence="5 6">G1-23</strain>
    </source>
</reference>
<evidence type="ECO:0000256" key="1">
    <source>
        <dbReference type="ARBA" id="ARBA00004370"/>
    </source>
</evidence>
<dbReference type="Proteomes" id="UP001521137">
    <property type="component" value="Unassembled WGS sequence"/>
</dbReference>
<sequence length="193" mass="22418">MKYIISSALILFLITPLAQANHDPVFYYKNSYNKVTHNNASFNKKRSHKNYYKARVIDVTPVYEYVSVRHNRDSCDYRHHSNYPIHRDRNNHAAVIGSVIGGSIGNAASDDRHKVAGTLASAIIGGVLAHEIDRKHKKYHSNHYYSHNSCNASHLSTIKQRRLRGYQVTYKNKGRYYSTFSQDRPNKYIRIYR</sequence>
<dbReference type="Pfam" id="PF05433">
    <property type="entry name" value="Rick_17kDa_Anti"/>
    <property type="match status" value="1"/>
</dbReference>
<keyword evidence="2" id="KW-0472">Membrane</keyword>
<evidence type="ECO:0000256" key="3">
    <source>
        <dbReference type="SAM" id="SignalP"/>
    </source>
</evidence>
<dbReference type="RefSeq" id="WP_235314043.1">
    <property type="nucleotide sequence ID" value="NZ_JAKGAS010000012.1"/>
</dbReference>
<dbReference type="PANTHER" id="PTHR35603:SF2">
    <property type="entry name" value="OUTER MEMBRANE LIPOPROTEIN"/>
    <property type="match status" value="1"/>
</dbReference>
<comment type="subcellular location">
    <subcellularLocation>
        <location evidence="1">Membrane</location>
    </subcellularLocation>
</comment>
<gene>
    <name evidence="5" type="ORF">L0668_17610</name>
</gene>
<dbReference type="InterPro" id="IPR008816">
    <property type="entry name" value="Gly_zipper_2TM_dom"/>
</dbReference>